<organism evidence="7 8">
    <name type="scientific">Grifola frondosa</name>
    <name type="common">Maitake</name>
    <name type="synonym">Polyporus frondosus</name>
    <dbReference type="NCBI Taxonomy" id="5627"/>
    <lineage>
        <taxon>Eukaryota</taxon>
        <taxon>Fungi</taxon>
        <taxon>Dikarya</taxon>
        <taxon>Basidiomycota</taxon>
        <taxon>Agaricomycotina</taxon>
        <taxon>Agaricomycetes</taxon>
        <taxon>Polyporales</taxon>
        <taxon>Grifolaceae</taxon>
        <taxon>Grifola</taxon>
    </lineage>
</organism>
<dbReference type="SUPFAM" id="SSF103473">
    <property type="entry name" value="MFS general substrate transporter"/>
    <property type="match status" value="1"/>
</dbReference>
<feature type="transmembrane region" description="Helical" evidence="6">
    <location>
        <begin position="415"/>
        <end position="439"/>
    </location>
</feature>
<dbReference type="OrthoDB" id="410267at2759"/>
<feature type="transmembrane region" description="Helical" evidence="6">
    <location>
        <begin position="339"/>
        <end position="357"/>
    </location>
</feature>
<feature type="transmembrane region" description="Helical" evidence="6">
    <location>
        <begin position="515"/>
        <end position="534"/>
    </location>
</feature>
<dbReference type="InterPro" id="IPR011701">
    <property type="entry name" value="MFS"/>
</dbReference>
<keyword evidence="3 6" id="KW-1133">Transmembrane helix</keyword>
<evidence type="ECO:0000256" key="4">
    <source>
        <dbReference type="ARBA" id="ARBA00023136"/>
    </source>
</evidence>
<accession>A0A1C7LRM9</accession>
<dbReference type="STRING" id="5627.A0A1C7LRM9"/>
<reference evidence="7 8" key="1">
    <citation type="submission" date="2016-03" db="EMBL/GenBank/DDBJ databases">
        <title>Whole genome sequencing of Grifola frondosa 9006-11.</title>
        <authorList>
            <person name="Min B."/>
            <person name="Park H."/>
            <person name="Kim J.-G."/>
            <person name="Cho H."/>
            <person name="Oh Y.-L."/>
            <person name="Kong W.-S."/>
            <person name="Choi I.-G."/>
        </authorList>
    </citation>
    <scope>NUCLEOTIDE SEQUENCE [LARGE SCALE GENOMIC DNA]</scope>
    <source>
        <strain evidence="7 8">9006-11</strain>
    </source>
</reference>
<name>A0A1C7LRM9_GRIFR</name>
<comment type="subcellular location">
    <subcellularLocation>
        <location evidence="1">Membrane</location>
        <topology evidence="1">Multi-pass membrane protein</topology>
    </subcellularLocation>
</comment>
<dbReference type="PANTHER" id="PTHR21576">
    <property type="entry name" value="UNCHARACTERIZED NODULIN-LIKE PROTEIN"/>
    <property type="match status" value="1"/>
</dbReference>
<dbReference type="PANTHER" id="PTHR21576:SF160">
    <property type="entry name" value="NODULIN-LIKE DOMAIN-CONTAINING PROTEIN"/>
    <property type="match status" value="1"/>
</dbReference>
<evidence type="ECO:0000256" key="1">
    <source>
        <dbReference type="ARBA" id="ARBA00004141"/>
    </source>
</evidence>
<feature type="transmembrane region" description="Helical" evidence="6">
    <location>
        <begin position="100"/>
        <end position="122"/>
    </location>
</feature>
<feature type="region of interest" description="Disordered" evidence="5">
    <location>
        <begin position="290"/>
        <end position="318"/>
    </location>
</feature>
<dbReference type="Gene3D" id="1.20.1250.20">
    <property type="entry name" value="MFS general substrate transporter like domains"/>
    <property type="match status" value="1"/>
</dbReference>
<keyword evidence="2 6" id="KW-0812">Transmembrane</keyword>
<dbReference type="InterPro" id="IPR036259">
    <property type="entry name" value="MFS_trans_sf"/>
</dbReference>
<evidence type="ECO:0008006" key="9">
    <source>
        <dbReference type="Google" id="ProtNLM"/>
    </source>
</evidence>
<dbReference type="GO" id="GO:0000329">
    <property type="term" value="C:fungal-type vacuole membrane"/>
    <property type="evidence" value="ECO:0007669"/>
    <property type="project" value="TreeGrafter"/>
</dbReference>
<evidence type="ECO:0000256" key="2">
    <source>
        <dbReference type="ARBA" id="ARBA00022692"/>
    </source>
</evidence>
<feature type="compositionally biased region" description="Acidic residues" evidence="5">
    <location>
        <begin position="242"/>
        <end position="251"/>
    </location>
</feature>
<feature type="transmembrane region" description="Helical" evidence="6">
    <location>
        <begin position="69"/>
        <end position="88"/>
    </location>
</feature>
<proteinExistence type="predicted"/>
<evidence type="ECO:0000256" key="5">
    <source>
        <dbReference type="SAM" id="MobiDB-lite"/>
    </source>
</evidence>
<evidence type="ECO:0000313" key="7">
    <source>
        <dbReference type="EMBL" id="OBZ66569.1"/>
    </source>
</evidence>
<dbReference type="Proteomes" id="UP000092993">
    <property type="component" value="Unassembled WGS sequence"/>
</dbReference>
<keyword evidence="4 6" id="KW-0472">Membrane</keyword>
<dbReference type="OMA" id="PDGLGCY"/>
<feature type="region of interest" description="Disordered" evidence="5">
    <location>
        <begin position="238"/>
        <end position="273"/>
    </location>
</feature>
<feature type="transmembrane region" description="Helical" evidence="6">
    <location>
        <begin position="451"/>
        <end position="472"/>
    </location>
</feature>
<evidence type="ECO:0000256" key="3">
    <source>
        <dbReference type="ARBA" id="ARBA00022989"/>
    </source>
</evidence>
<dbReference type="AlphaFoldDB" id="A0A1C7LRM9"/>
<feature type="transmembrane region" description="Helical" evidence="6">
    <location>
        <begin position="170"/>
        <end position="190"/>
    </location>
</feature>
<dbReference type="EMBL" id="LUGG01000029">
    <property type="protein sequence ID" value="OBZ66569.1"/>
    <property type="molecule type" value="Genomic_DNA"/>
</dbReference>
<dbReference type="GO" id="GO:0022857">
    <property type="term" value="F:transmembrane transporter activity"/>
    <property type="evidence" value="ECO:0007669"/>
    <property type="project" value="InterPro"/>
</dbReference>
<evidence type="ECO:0000256" key="6">
    <source>
        <dbReference type="SAM" id="Phobius"/>
    </source>
</evidence>
<gene>
    <name evidence="7" type="ORF">A0H81_13379</name>
</gene>
<keyword evidence="8" id="KW-1185">Reference proteome</keyword>
<feature type="transmembrane region" description="Helical" evidence="6">
    <location>
        <begin position="143"/>
        <end position="164"/>
    </location>
</feature>
<sequence length="559" mass="59480">MALASSHICAVVDYEHSNAIPPAYAPQLGARLHLSHTQSNIIGLSGNVGVYGTSPIWGRIVDTRGPRSLLAMGFFALLIGYSGIRYLYNAGIPAGSTDISRLTLGVLVFFGFLTGAGGNGGLSSAINTTAKSFPDRARATVNGIVISGFGLSAFLFSTIAHVIFPGDTSTFLLVLAVGTSLPMVLGFFLVRPIPLPHSITVEDAAEDAFGEEPSAGSPVVFERENDSHTHLLAGHHAHEANEHEDDEDEDQGREHETLAMEEEEPLSASAHLHHASTSSDYLVPGGMDSLVLSPTGGQSRHRSRSSLSASQGSMKNAGARMRGGLPNVFGKALFVSQDFWLLFTIMSLLSGTGLMFINNVGSISQALFAKGNPEFDEVKAAQWQATQVSTVSIMNCLGRISTGIIADLTKSQLGLPRSFCIALVAALFIISQAACYSIVDVSNLWKASALLGFAYGGLFGIFPTIVIEWFGLAHFSENWGTSMRTRRATPTSPSSAGLPSAHQCFDGRACYVDSLKMTIAACCVAFALGVYAGWRDRRKQSRGALKAAVAEILWVEDED</sequence>
<comment type="caution">
    <text evidence="7">The sequence shown here is derived from an EMBL/GenBank/DDBJ whole genome shotgun (WGS) entry which is preliminary data.</text>
</comment>
<protein>
    <recommendedName>
        <fullName evidence="9">MFS general substrate transporter</fullName>
    </recommendedName>
</protein>
<evidence type="ECO:0000313" key="8">
    <source>
        <dbReference type="Proteomes" id="UP000092993"/>
    </source>
</evidence>
<dbReference type="Pfam" id="PF07690">
    <property type="entry name" value="MFS_1"/>
    <property type="match status" value="1"/>
</dbReference>